<dbReference type="EMBL" id="QYYH01000015">
    <property type="protein sequence ID" value="RJY18793.1"/>
    <property type="molecule type" value="Genomic_DNA"/>
</dbReference>
<sequence length="506" mass="57829">MKIPCFILSCVKFFLLVSLFFLTACQQSVIEFTPVSTPQVPTFKDNGDFPIVKPDWSLADFKSTQLKTMRFGAKDGFNNELTVHFRTRKKLDKWRIQLVGINRTEAVKHADVLARTMTRYSKYLLNESQSICRESLSVSATYHSISINIKCFDLELSDIRLLSSFWSKQAIDNIDIDSVRRGLKLNTKIQSVTGSEIDTAFQKRLLGKAHPYLQVTGDSDFYVDLNKQKVIELQQKTAEKLEWHLLVETPKQLSPQELLELSQIASDQLPSTIENRKYVAKEITESSHSKTIYLLDAPDSVDIRVRIGFNLNKQVAGDKHQLNALEQLNDQKSRFACNTLSALLGRGSFGRLFYDLRSTRGLTYGAYAYCREQPLLRALVLYGSASIEHSGAFTEGMLAHLALIQNAKPEKAEVESLKLSLLGKMLIADDQRKVFEIQQLFEPNYYENKQQHMMWLRTLTSEKMAEMANKYLQQEPVVVLRVDADAVMKDLQEKLPEWDFVIIEGD</sequence>
<organism evidence="3 4">
    <name type="scientific">Parashewanella spongiae</name>
    <dbReference type="NCBI Taxonomy" id="342950"/>
    <lineage>
        <taxon>Bacteria</taxon>
        <taxon>Pseudomonadati</taxon>
        <taxon>Pseudomonadota</taxon>
        <taxon>Gammaproteobacteria</taxon>
        <taxon>Alteromonadales</taxon>
        <taxon>Shewanellaceae</taxon>
        <taxon>Parashewanella</taxon>
    </lineage>
</organism>
<keyword evidence="1" id="KW-0732">Signal</keyword>
<dbReference type="RefSeq" id="WP_121852318.1">
    <property type="nucleotide sequence ID" value="NZ_CP037952.1"/>
</dbReference>
<name>A0A3A6U3Z3_9GAMM</name>
<keyword evidence="4" id="KW-1185">Reference proteome</keyword>
<feature type="domain" description="Peptidase M16 C-terminal" evidence="2">
    <location>
        <begin position="289"/>
        <end position="419"/>
    </location>
</feature>
<dbReference type="SUPFAM" id="SSF63411">
    <property type="entry name" value="LuxS/MPP-like metallohydrolase"/>
    <property type="match status" value="1"/>
</dbReference>
<dbReference type="GO" id="GO:0046872">
    <property type="term" value="F:metal ion binding"/>
    <property type="evidence" value="ECO:0007669"/>
    <property type="project" value="InterPro"/>
</dbReference>
<accession>A0A3A6U3Z3</accession>
<dbReference type="Pfam" id="PF05193">
    <property type="entry name" value="Peptidase_M16_C"/>
    <property type="match status" value="1"/>
</dbReference>
<dbReference type="InterPro" id="IPR007863">
    <property type="entry name" value="Peptidase_M16_C"/>
</dbReference>
<dbReference type="Gene3D" id="3.30.830.10">
    <property type="entry name" value="Metalloenzyme, LuxS/M16 peptidase-like"/>
    <property type="match status" value="1"/>
</dbReference>
<evidence type="ECO:0000313" key="4">
    <source>
        <dbReference type="Proteomes" id="UP000273022"/>
    </source>
</evidence>
<evidence type="ECO:0000313" key="3">
    <source>
        <dbReference type="EMBL" id="RJY18793.1"/>
    </source>
</evidence>
<dbReference type="InterPro" id="IPR011249">
    <property type="entry name" value="Metalloenz_LuxS/M16"/>
</dbReference>
<dbReference type="Proteomes" id="UP000273022">
    <property type="component" value="Unassembled WGS sequence"/>
</dbReference>
<comment type="caution">
    <text evidence="3">The sequence shown here is derived from an EMBL/GenBank/DDBJ whole genome shotgun (WGS) entry which is preliminary data.</text>
</comment>
<evidence type="ECO:0000256" key="1">
    <source>
        <dbReference type="SAM" id="SignalP"/>
    </source>
</evidence>
<proteinExistence type="predicted"/>
<gene>
    <name evidence="3" type="ORF">D5R81_03750</name>
</gene>
<feature type="chain" id="PRO_5017280998" evidence="1">
    <location>
        <begin position="24"/>
        <end position="506"/>
    </location>
</feature>
<feature type="signal peptide" evidence="1">
    <location>
        <begin position="1"/>
        <end position="23"/>
    </location>
</feature>
<evidence type="ECO:0000259" key="2">
    <source>
        <dbReference type="Pfam" id="PF05193"/>
    </source>
</evidence>
<dbReference type="PROSITE" id="PS51257">
    <property type="entry name" value="PROKAR_LIPOPROTEIN"/>
    <property type="match status" value="1"/>
</dbReference>
<dbReference type="OrthoDB" id="9811314at2"/>
<reference evidence="3 4" key="1">
    <citation type="submission" date="2018-09" db="EMBL/GenBank/DDBJ databases">
        <title>Phylogeny of the Shewanellaceae, and recommendation for two new genera, Pseudoshewanella and Parashewanella.</title>
        <authorList>
            <person name="Wang G."/>
        </authorList>
    </citation>
    <scope>NUCLEOTIDE SEQUENCE [LARGE SCALE GENOMIC DNA]</scope>
    <source>
        <strain evidence="3 4">KCTC 22492</strain>
    </source>
</reference>
<dbReference type="AlphaFoldDB" id="A0A3A6U3Z3"/>
<protein>
    <submittedName>
        <fullName evidence="3">Insulinase family protein</fullName>
    </submittedName>
</protein>